<dbReference type="EMBL" id="CDMZ01000245">
    <property type="protein sequence ID" value="CEM10040.1"/>
    <property type="molecule type" value="Genomic_DNA"/>
</dbReference>
<reference evidence="1" key="1">
    <citation type="submission" date="2014-11" db="EMBL/GenBank/DDBJ databases">
        <authorList>
            <person name="Otto D Thomas"/>
            <person name="Naeem Raeece"/>
        </authorList>
    </citation>
    <scope>NUCLEOTIDE SEQUENCE</scope>
</reference>
<protein>
    <submittedName>
        <fullName evidence="1">Uncharacterized protein</fullName>
    </submittedName>
</protein>
<accession>A0A0G4FBP8</accession>
<organism evidence="1">
    <name type="scientific">Chromera velia CCMP2878</name>
    <dbReference type="NCBI Taxonomy" id="1169474"/>
    <lineage>
        <taxon>Eukaryota</taxon>
        <taxon>Sar</taxon>
        <taxon>Alveolata</taxon>
        <taxon>Colpodellida</taxon>
        <taxon>Chromeraceae</taxon>
        <taxon>Chromera</taxon>
    </lineage>
</organism>
<name>A0A0G4FBP8_9ALVE</name>
<proteinExistence type="predicted"/>
<sequence>MAEDLKSIKETDGLWTFDKVREVFPPGDGGVEHCIPTELEKLLVLIQSNPMKDHPLKQMLPGDEPAPVRAFFAKERMDVSMASSEHVRSSEGWGNLNGHWCVAIQYGNHLITTECCGVSQANAPNSIECSLTEDGVKVNFGGLDEGCSAKVTVTPWKDVGPPAGFVELTASGLGGGAAGVAVGGALGVSAGAIGIGTVGALGGGAAGAVGGVLGGAAGAVGGFCTGGASLGLVGACLGGVLGPPGSAAGAAAGAAIGSLVGGVVGGNVGLGVGALTFGGLGGIVGGAGGGLGGGATGGALGGVAGGALGGAVGGVGVGTADAVVYGPAFGGILGLLFSFRKP</sequence>
<gene>
    <name evidence="1" type="ORF">Cvel_16066</name>
</gene>
<evidence type="ECO:0000313" key="1">
    <source>
        <dbReference type="EMBL" id="CEM10040.1"/>
    </source>
</evidence>
<dbReference type="VEuPathDB" id="CryptoDB:Cvel_16066"/>
<dbReference type="AlphaFoldDB" id="A0A0G4FBP8"/>